<name>A0A653EYB7_MYCKA</name>
<proteinExistence type="predicted"/>
<sequence>MVAVGEHPLRAVLVLEHPQPLPLGELVVHDLLAAVVGHDGDLVETLTVFQPDPACDVGDRRLTARHAGLEQLLHPGQTTGDVLTDTTLMEGTHGQLRARLTDGLGGHNADRFTDVDQLASGHRAPITRRAHAGAGGTGQHRTNLYLRDPRGQQRIDLRVTQVLAARHDHVARLVDRVDTQSPCVRRGFDVRVTDQRDLPINPGLTLGQLDDDAALGAAVVLAHDDVLGHVHQATGQVARVGGTQRGVGQALSSTVGVDEVLEHGQALAERRLDRTRDELTLGVGHQTLHSGQRPGLGEVTRSTRVDDGDDRVIAGIVLPQRLAHLVGGFLPDLDQGLVAFVVVQSATLELLFDLVGAILVAIEDLLLAGWNQHVGHRDRDTASGCPVEARVLELVDGLRHHDHRVALGQVVDDRRLNLLVHLLVDERIARRQQLVEQHPPQRRVGNPGLARMPAVGPEQLGLDLGRRTQLGQPHLDLGPHREHTAVGGHDGFRRRGVHPRLGTVRCGRLVFAGVAVDLGGQVVQPGYHVQSGHGQGAPGRGREDVVGRQHQDAGLCLCLGGQRQVHGHLVTVEVGVERLTHQRVQLNRLALDQHRLERLDTEPVQGWRAVQQHRVLGDDLLQHIPHLGTLTFHHPLGALDVLGVVEIDQTLHHERLEQLQRHQLGQTALVQLELRTDHDNGPARVVDTLAEQVLPEPALLALQQIAQRLERTVARPGDRSTATSVVEQRVDRLLQHPLLVVDDDLGRAEVDQSLEPVVPVDHPSVQVVQVAGGEPATVELHHGTQLRRDHRDSVEHHAHRRVAGLLESGDHLQALEGAKLLLPLAASDDLAQRLGFGVDVEVLDELLDRLRTHGAGEVFAVAVLQFAVEVLVDDQLLGGQLGEGVPDVLQPVQLALGAVAQLTHLALAAVANLASGVGLGALGLQLGQVGLQLLGARFQVRVPLVLNGLALHHHFGLEGGQLVVPHLLVDRGDHIGGEVDDLLEVLGRQVQQVAQARRDALEVPDVGDGCGQLDVAHPFPAHLGACHLDTATLADDALEAHPLVFAAVAFPVASRPEDLLAEQAVLLRLERAVVDGLRLLDLAVGPLPDVLRGGQADAEFIEEVDV</sequence>
<protein>
    <submittedName>
        <fullName evidence="1">Uncharacterized protein</fullName>
    </submittedName>
</protein>
<gene>
    <name evidence="1" type="ORF">BIN_B_03507</name>
</gene>
<dbReference type="AlphaFoldDB" id="A0A653EYB7"/>
<dbReference type="EMBL" id="LR589328">
    <property type="protein sequence ID" value="VTP02524.1"/>
    <property type="molecule type" value="Genomic_DNA"/>
</dbReference>
<evidence type="ECO:0000313" key="1">
    <source>
        <dbReference type="EMBL" id="VTP02524.1"/>
    </source>
</evidence>
<organism evidence="1">
    <name type="scientific">Mycobacterium kansasii</name>
    <dbReference type="NCBI Taxonomy" id="1768"/>
    <lineage>
        <taxon>Bacteria</taxon>
        <taxon>Bacillati</taxon>
        <taxon>Actinomycetota</taxon>
        <taxon>Actinomycetes</taxon>
        <taxon>Mycobacteriales</taxon>
        <taxon>Mycobacteriaceae</taxon>
        <taxon>Mycobacterium</taxon>
    </lineage>
</organism>
<accession>A0A653EYB7</accession>
<reference evidence="1" key="1">
    <citation type="submission" date="2019-05" db="EMBL/GenBank/DDBJ databases">
        <authorList>
            <person name="Naeem R."/>
            <person name="Antony C."/>
            <person name="Guan Q."/>
        </authorList>
    </citation>
    <scope>NUCLEOTIDE SEQUENCE</scope>
    <source>
        <strain evidence="1">3</strain>
    </source>
</reference>